<keyword evidence="2" id="KW-0812">Transmembrane</keyword>
<dbReference type="EMBL" id="CP081295">
    <property type="protein sequence ID" value="QZD89279.1"/>
    <property type="molecule type" value="Genomic_DNA"/>
</dbReference>
<dbReference type="Pfam" id="PF13432">
    <property type="entry name" value="TPR_16"/>
    <property type="match status" value="1"/>
</dbReference>
<dbReference type="PROSITE" id="PS50005">
    <property type="entry name" value="TPR"/>
    <property type="match status" value="1"/>
</dbReference>
<evidence type="ECO:0000313" key="3">
    <source>
        <dbReference type="EMBL" id="QZD89279.1"/>
    </source>
</evidence>
<keyword evidence="4" id="KW-1185">Reference proteome</keyword>
<proteinExistence type="predicted"/>
<keyword evidence="2" id="KW-0472">Membrane</keyword>
<keyword evidence="1" id="KW-0802">TPR repeat</keyword>
<feature type="transmembrane region" description="Helical" evidence="2">
    <location>
        <begin position="27"/>
        <end position="44"/>
    </location>
</feature>
<dbReference type="Gene3D" id="1.25.40.10">
    <property type="entry name" value="Tetratricopeptide repeat domain"/>
    <property type="match status" value="1"/>
</dbReference>
<evidence type="ECO:0000256" key="2">
    <source>
        <dbReference type="SAM" id="Phobius"/>
    </source>
</evidence>
<accession>A0ABX8ZNI4</accession>
<sequence length="219" mass="23743">MSWLPVIALAAIAFAAAVVLLRVGRKGWSLLGATLLFGLTGYALQGSPDQPSSPGKAQVEQAASGELLVEARREFFDTSQFPARWVVTGDSYLRRGSYAEAANFYRNAIEENPADGEAWIGLGIALVEHAEGNLTPAALTAFQRAQMLDEKNGGARYFLGLAWLRAGQAERTRELWREAVIEAPEDAPWRNSLALRAMRLEQMMDAASAPPPAEQGQGQ</sequence>
<dbReference type="SMART" id="SM00028">
    <property type="entry name" value="TPR"/>
    <property type="match status" value="3"/>
</dbReference>
<dbReference type="InterPro" id="IPR019734">
    <property type="entry name" value="TPR_rpt"/>
</dbReference>
<dbReference type="Proteomes" id="UP000824281">
    <property type="component" value="Chromosome"/>
</dbReference>
<evidence type="ECO:0000256" key="1">
    <source>
        <dbReference type="PROSITE-ProRule" id="PRU00339"/>
    </source>
</evidence>
<reference evidence="3 4" key="1">
    <citation type="submission" date="2021-08" db="EMBL/GenBank/DDBJ databases">
        <title>Comparative Genomics Analysis of the Genus Qipengyuania Reveals Extensive Genetic Diversity and Metabolic Versatility, Including the Description of Fifteen Novel Species.</title>
        <authorList>
            <person name="Liu Y."/>
        </authorList>
    </citation>
    <scope>NUCLEOTIDE SEQUENCE [LARGE SCALE GENOMIC DNA]</scope>
    <source>
        <strain evidence="3 4">1NDH13</strain>
    </source>
</reference>
<evidence type="ECO:0000313" key="4">
    <source>
        <dbReference type="Proteomes" id="UP000824281"/>
    </source>
</evidence>
<dbReference type="InterPro" id="IPR011990">
    <property type="entry name" value="TPR-like_helical_dom_sf"/>
</dbReference>
<organism evidence="3 4">
    <name type="scientific">Qipengyuania aurantiaca</name>
    <dbReference type="NCBI Taxonomy" id="2867233"/>
    <lineage>
        <taxon>Bacteria</taxon>
        <taxon>Pseudomonadati</taxon>
        <taxon>Pseudomonadota</taxon>
        <taxon>Alphaproteobacteria</taxon>
        <taxon>Sphingomonadales</taxon>
        <taxon>Erythrobacteraceae</taxon>
        <taxon>Qipengyuania</taxon>
    </lineage>
</organism>
<feature type="repeat" description="TPR" evidence="1">
    <location>
        <begin position="82"/>
        <end position="115"/>
    </location>
</feature>
<keyword evidence="2" id="KW-1133">Transmembrane helix</keyword>
<name>A0ABX8ZNI4_9SPHN</name>
<gene>
    <name evidence="3" type="ORF">K3148_10670</name>
</gene>
<dbReference type="RefSeq" id="WP_221424778.1">
    <property type="nucleotide sequence ID" value="NZ_CP081295.1"/>
</dbReference>
<dbReference type="SUPFAM" id="SSF48452">
    <property type="entry name" value="TPR-like"/>
    <property type="match status" value="1"/>
</dbReference>
<protein>
    <submittedName>
        <fullName evidence="3">Tetratricopeptide repeat protein</fullName>
    </submittedName>
</protein>